<reference evidence="2" key="1">
    <citation type="journal article" date="2021" name="bioRxiv">
        <title>Whole Genome Assembly and Annotation of Northern Wild Rice, Zizania palustris L., Supports a Whole Genome Duplication in the Zizania Genus.</title>
        <authorList>
            <person name="Haas M."/>
            <person name="Kono T."/>
            <person name="Macchietto M."/>
            <person name="Millas R."/>
            <person name="McGilp L."/>
            <person name="Shao M."/>
            <person name="Duquette J."/>
            <person name="Hirsch C.N."/>
            <person name="Kimball J."/>
        </authorList>
    </citation>
    <scope>NUCLEOTIDE SEQUENCE</scope>
    <source>
        <tissue evidence="2">Fresh leaf tissue</tissue>
    </source>
</reference>
<dbReference type="Proteomes" id="UP000729402">
    <property type="component" value="Unassembled WGS sequence"/>
</dbReference>
<dbReference type="EMBL" id="JAAALK010000080">
    <property type="protein sequence ID" value="KAG8092723.1"/>
    <property type="molecule type" value="Genomic_DNA"/>
</dbReference>
<organism evidence="2 3">
    <name type="scientific">Zizania palustris</name>
    <name type="common">Northern wild rice</name>
    <dbReference type="NCBI Taxonomy" id="103762"/>
    <lineage>
        <taxon>Eukaryota</taxon>
        <taxon>Viridiplantae</taxon>
        <taxon>Streptophyta</taxon>
        <taxon>Embryophyta</taxon>
        <taxon>Tracheophyta</taxon>
        <taxon>Spermatophyta</taxon>
        <taxon>Magnoliopsida</taxon>
        <taxon>Liliopsida</taxon>
        <taxon>Poales</taxon>
        <taxon>Poaceae</taxon>
        <taxon>BOP clade</taxon>
        <taxon>Oryzoideae</taxon>
        <taxon>Oryzeae</taxon>
        <taxon>Zizaniinae</taxon>
        <taxon>Zizania</taxon>
    </lineage>
</organism>
<gene>
    <name evidence="2" type="ORF">GUJ93_ZPchr0012g20753</name>
</gene>
<reference evidence="2" key="2">
    <citation type="submission" date="2021-02" db="EMBL/GenBank/DDBJ databases">
        <authorList>
            <person name="Kimball J.A."/>
            <person name="Haas M.W."/>
            <person name="Macchietto M."/>
            <person name="Kono T."/>
            <person name="Duquette J."/>
            <person name="Shao M."/>
        </authorList>
    </citation>
    <scope>NUCLEOTIDE SEQUENCE</scope>
    <source>
        <tissue evidence="2">Fresh leaf tissue</tissue>
    </source>
</reference>
<protein>
    <submittedName>
        <fullName evidence="2">Uncharacterized protein</fullName>
    </submittedName>
</protein>
<comment type="caution">
    <text evidence="2">The sequence shown here is derived from an EMBL/GenBank/DDBJ whole genome shotgun (WGS) entry which is preliminary data.</text>
</comment>
<accession>A0A8J5WJB9</accession>
<dbReference type="OrthoDB" id="1898716at2759"/>
<dbReference type="AlphaFoldDB" id="A0A8J5WJB9"/>
<keyword evidence="3" id="KW-1185">Reference proteome</keyword>
<evidence type="ECO:0000256" key="1">
    <source>
        <dbReference type="SAM" id="MobiDB-lite"/>
    </source>
</evidence>
<evidence type="ECO:0000313" key="3">
    <source>
        <dbReference type="Proteomes" id="UP000729402"/>
    </source>
</evidence>
<proteinExistence type="predicted"/>
<evidence type="ECO:0000313" key="2">
    <source>
        <dbReference type="EMBL" id="KAG8092723.1"/>
    </source>
</evidence>
<sequence>MRHRHRPRHVLPLRPPHPLLRPPRILQVCRIEDVLTRYINLPESDRAGTVQNREYLIQMLAQLKRESDDVADVELTTTTNTPKVPAGNLTIEELQREIRGCHHQMELIEYSLRLYKVDQAALTSMGMDGVEAYLKLLQDILGRVQERKRFLLCSHVGSFDDATASTSAAMQQHMYFPPPPQQQQHGDIAGGGGYGSDEVASWVSEGMTPATSAAAVASMFAGPPESTVPFREQRGTYGGMHRDAAMEAVGLGMQMCHVEQPGQQSDDSWQQAYTSAELLSALIPSTPFPLDDEMDPVMLSSPMMRGVQDHHRPTPPVDDAAAGCSQVPTDNSGGGGMCSHGLPRVQMTQEYKDK</sequence>
<name>A0A8J5WJB9_ZIZPA</name>
<feature type="region of interest" description="Disordered" evidence="1">
    <location>
        <begin position="332"/>
        <end position="354"/>
    </location>
</feature>